<evidence type="ECO:0000256" key="11">
    <source>
        <dbReference type="ARBA" id="ARBA00022982"/>
    </source>
</evidence>
<dbReference type="Pfam" id="PF13085">
    <property type="entry name" value="Fer2_3"/>
    <property type="match status" value="1"/>
</dbReference>
<dbReference type="GO" id="GO:0051537">
    <property type="term" value="F:2 iron, 2 sulfur cluster binding"/>
    <property type="evidence" value="ECO:0007669"/>
    <property type="project" value="UniProtKB-KW"/>
</dbReference>
<dbReference type="InterPro" id="IPR009051">
    <property type="entry name" value="Helical_ferredxn"/>
</dbReference>
<dbReference type="Gene3D" id="3.10.20.30">
    <property type="match status" value="1"/>
</dbReference>
<dbReference type="InterPro" id="IPR012675">
    <property type="entry name" value="Beta-grasp_dom_sf"/>
</dbReference>
<evidence type="ECO:0000256" key="6">
    <source>
        <dbReference type="ARBA" id="ARBA00022448"/>
    </source>
</evidence>
<dbReference type="Pfam" id="PF13534">
    <property type="entry name" value="Fer4_17"/>
    <property type="match status" value="1"/>
</dbReference>
<keyword evidence="11" id="KW-0249">Electron transport</keyword>
<evidence type="ECO:0000256" key="8">
    <source>
        <dbReference type="ARBA" id="ARBA00022532"/>
    </source>
</evidence>
<dbReference type="GO" id="GO:0006099">
    <property type="term" value="P:tricarboxylic acid cycle"/>
    <property type="evidence" value="ECO:0007669"/>
    <property type="project" value="UniProtKB-KW"/>
</dbReference>
<organism evidence="19">
    <name type="scientific">marine sediment metagenome</name>
    <dbReference type="NCBI Taxonomy" id="412755"/>
    <lineage>
        <taxon>unclassified sequences</taxon>
        <taxon>metagenomes</taxon>
        <taxon>ecological metagenomes</taxon>
    </lineage>
</organism>
<dbReference type="GO" id="GO:0051539">
    <property type="term" value="F:4 iron, 4 sulfur cluster binding"/>
    <property type="evidence" value="ECO:0007669"/>
    <property type="project" value="UniProtKB-KW"/>
</dbReference>
<evidence type="ECO:0000256" key="7">
    <source>
        <dbReference type="ARBA" id="ARBA00022485"/>
    </source>
</evidence>
<dbReference type="PANTHER" id="PTHR11921">
    <property type="entry name" value="SUCCINATE DEHYDROGENASE IRON-SULFUR PROTEIN"/>
    <property type="match status" value="1"/>
</dbReference>
<dbReference type="InterPro" id="IPR017896">
    <property type="entry name" value="4Fe4S_Fe-S-bd"/>
</dbReference>
<keyword evidence="14" id="KW-0411">Iron-sulfur</keyword>
<dbReference type="EC" id="1.3.5.1" evidence="5"/>
<comment type="cofactor">
    <cofactor evidence="1">
        <name>[3Fe-4S] cluster</name>
        <dbReference type="ChEBI" id="CHEBI:21137"/>
    </cofactor>
</comment>
<evidence type="ECO:0000313" key="19">
    <source>
        <dbReference type="EMBL" id="KKM68289.1"/>
    </source>
</evidence>
<dbReference type="GO" id="GO:0022904">
    <property type="term" value="P:respiratory electron transport chain"/>
    <property type="evidence" value="ECO:0007669"/>
    <property type="project" value="TreeGrafter"/>
</dbReference>
<dbReference type="GO" id="GO:0008177">
    <property type="term" value="F:succinate dehydrogenase (quinone) activity"/>
    <property type="evidence" value="ECO:0007669"/>
    <property type="project" value="UniProtKB-EC"/>
</dbReference>
<dbReference type="Gene3D" id="1.10.1060.10">
    <property type="entry name" value="Alpha-helical ferredoxin"/>
    <property type="match status" value="1"/>
</dbReference>
<proteinExistence type="inferred from homology"/>
<dbReference type="PANTHER" id="PTHR11921:SF29">
    <property type="entry name" value="SUCCINATE DEHYDROGENASE [UBIQUINONE] IRON-SULFUR SUBUNIT, MITOCHONDRIAL"/>
    <property type="match status" value="1"/>
</dbReference>
<dbReference type="GO" id="GO:0046872">
    <property type="term" value="F:metal ion binding"/>
    <property type="evidence" value="ECO:0007669"/>
    <property type="project" value="UniProtKB-KW"/>
</dbReference>
<comment type="cofactor">
    <cofactor evidence="16">
        <name>[2Fe-2S] cluster</name>
        <dbReference type="ChEBI" id="CHEBI:190135"/>
    </cofactor>
</comment>
<keyword evidence="12" id="KW-0560">Oxidoreductase</keyword>
<keyword evidence="6" id="KW-0813">Transport</keyword>
<dbReference type="PROSITE" id="PS51379">
    <property type="entry name" value="4FE4S_FER_2"/>
    <property type="match status" value="1"/>
</dbReference>
<comment type="catalytic activity">
    <reaction evidence="17">
        <text>a quinone + succinate = fumarate + a quinol</text>
        <dbReference type="Rhea" id="RHEA:40523"/>
        <dbReference type="ChEBI" id="CHEBI:24646"/>
        <dbReference type="ChEBI" id="CHEBI:29806"/>
        <dbReference type="ChEBI" id="CHEBI:30031"/>
        <dbReference type="ChEBI" id="CHEBI:132124"/>
        <dbReference type="EC" id="1.3.5.1"/>
    </reaction>
</comment>
<protein>
    <recommendedName>
        <fullName evidence="5">succinate dehydrogenase</fullName>
        <ecNumber evidence="5">1.3.5.1</ecNumber>
    </recommendedName>
</protein>
<name>A0A0F9JER8_9ZZZZ</name>
<evidence type="ECO:0000256" key="15">
    <source>
        <dbReference type="ARBA" id="ARBA00023291"/>
    </source>
</evidence>
<evidence type="ECO:0000256" key="9">
    <source>
        <dbReference type="ARBA" id="ARBA00022714"/>
    </source>
</evidence>
<evidence type="ECO:0000256" key="13">
    <source>
        <dbReference type="ARBA" id="ARBA00023004"/>
    </source>
</evidence>
<dbReference type="GO" id="GO:0051538">
    <property type="term" value="F:3 iron, 4 sulfur cluster binding"/>
    <property type="evidence" value="ECO:0007669"/>
    <property type="project" value="UniProtKB-KW"/>
</dbReference>
<evidence type="ECO:0000256" key="10">
    <source>
        <dbReference type="ARBA" id="ARBA00022723"/>
    </source>
</evidence>
<comment type="cofactor">
    <cofactor evidence="2">
        <name>[4Fe-4S] cluster</name>
        <dbReference type="ChEBI" id="CHEBI:49883"/>
    </cofactor>
</comment>
<comment type="caution">
    <text evidence="19">The sequence shown here is derived from an EMBL/GenBank/DDBJ whole genome shotgun (WGS) entry which is preliminary data.</text>
</comment>
<evidence type="ECO:0000256" key="1">
    <source>
        <dbReference type="ARBA" id="ARBA00001927"/>
    </source>
</evidence>
<evidence type="ECO:0000256" key="3">
    <source>
        <dbReference type="ARBA" id="ARBA00005163"/>
    </source>
</evidence>
<keyword evidence="10" id="KW-0479">Metal-binding</keyword>
<evidence type="ECO:0000256" key="5">
    <source>
        <dbReference type="ARBA" id="ARBA00012792"/>
    </source>
</evidence>
<comment type="similarity">
    <text evidence="4">Belongs to the succinate dehydrogenase/fumarate reductase iron-sulfur protein family.</text>
</comment>
<dbReference type="SUPFAM" id="SSF46548">
    <property type="entry name" value="alpha-helical ferredoxin"/>
    <property type="match status" value="1"/>
</dbReference>
<dbReference type="AlphaFoldDB" id="A0A0F9JER8"/>
<dbReference type="InterPro" id="IPR004489">
    <property type="entry name" value="Succ_DH/fum_Rdtase_Fe-S"/>
</dbReference>
<keyword evidence="13" id="KW-0408">Iron</keyword>
<feature type="domain" description="4Fe-4S ferredoxin-type" evidence="18">
    <location>
        <begin position="138"/>
        <end position="168"/>
    </location>
</feature>
<evidence type="ECO:0000256" key="12">
    <source>
        <dbReference type="ARBA" id="ARBA00023002"/>
    </source>
</evidence>
<sequence>MDTITVRLYRYNPETDGSPYEQDVTVDSSYRNRMVLDVLEHVKTIDPTLSFRRSCREGVCGSDGLNINGRNGLGCITRVSDALGKSTTLVIRPLPGMPVIRDLVVDQTLFFKQYKSIQPWLINDKPRPAIERLQSPEDRAKLDGLYECILCACCSSACPSWWWNPEKYVGPAGLLQAHRFLLDSRDTATTERLAKLEDPFSVFRCRGIGNCTAYCPKGLNPMREIGRIKAMLFRQQV</sequence>
<dbReference type="EMBL" id="LAZR01010196">
    <property type="protein sequence ID" value="KKM68289.1"/>
    <property type="molecule type" value="Genomic_DNA"/>
</dbReference>
<dbReference type="InterPro" id="IPR050573">
    <property type="entry name" value="SDH/FRD_Iron-Sulfur"/>
</dbReference>
<reference evidence="19" key="1">
    <citation type="journal article" date="2015" name="Nature">
        <title>Complex archaea that bridge the gap between prokaryotes and eukaryotes.</title>
        <authorList>
            <person name="Spang A."/>
            <person name="Saw J.H."/>
            <person name="Jorgensen S.L."/>
            <person name="Zaremba-Niedzwiedzka K."/>
            <person name="Martijn J."/>
            <person name="Lind A.E."/>
            <person name="van Eijk R."/>
            <person name="Schleper C."/>
            <person name="Guy L."/>
            <person name="Ettema T.J."/>
        </authorList>
    </citation>
    <scope>NUCLEOTIDE SEQUENCE</scope>
</reference>
<dbReference type="PROSITE" id="PS00198">
    <property type="entry name" value="4FE4S_FER_1"/>
    <property type="match status" value="1"/>
</dbReference>
<evidence type="ECO:0000259" key="18">
    <source>
        <dbReference type="PROSITE" id="PS51379"/>
    </source>
</evidence>
<accession>A0A0F9JER8</accession>
<evidence type="ECO:0000256" key="16">
    <source>
        <dbReference type="ARBA" id="ARBA00034078"/>
    </source>
</evidence>
<evidence type="ECO:0000256" key="2">
    <source>
        <dbReference type="ARBA" id="ARBA00001966"/>
    </source>
</evidence>
<keyword evidence="15" id="KW-0003">3Fe-4S</keyword>
<evidence type="ECO:0000256" key="4">
    <source>
        <dbReference type="ARBA" id="ARBA00009433"/>
    </source>
</evidence>
<dbReference type="InterPro" id="IPR017900">
    <property type="entry name" value="4Fe4S_Fe_S_CS"/>
</dbReference>
<gene>
    <name evidence="19" type="ORF">LCGC14_1462400</name>
</gene>
<evidence type="ECO:0000256" key="14">
    <source>
        <dbReference type="ARBA" id="ARBA00023014"/>
    </source>
</evidence>
<dbReference type="FunFam" id="1.10.1060.10:FF:000001">
    <property type="entry name" value="Succinate dehydrogenase iron-sulfur subunit SdhB"/>
    <property type="match status" value="1"/>
</dbReference>
<keyword evidence="9" id="KW-0001">2Fe-2S</keyword>
<keyword evidence="8" id="KW-0816">Tricarboxylic acid cycle</keyword>
<evidence type="ECO:0000256" key="17">
    <source>
        <dbReference type="ARBA" id="ARBA00049220"/>
    </source>
</evidence>
<dbReference type="SUPFAM" id="SSF54292">
    <property type="entry name" value="2Fe-2S ferredoxin-like"/>
    <property type="match status" value="1"/>
</dbReference>
<dbReference type="NCBIfam" id="NF004616">
    <property type="entry name" value="PRK05950.1"/>
    <property type="match status" value="1"/>
</dbReference>
<dbReference type="InterPro" id="IPR036010">
    <property type="entry name" value="2Fe-2S_ferredoxin-like_sf"/>
</dbReference>
<dbReference type="GO" id="GO:0009055">
    <property type="term" value="F:electron transfer activity"/>
    <property type="evidence" value="ECO:0007669"/>
    <property type="project" value="InterPro"/>
</dbReference>
<dbReference type="NCBIfam" id="TIGR00384">
    <property type="entry name" value="dhsB"/>
    <property type="match status" value="1"/>
</dbReference>
<keyword evidence="7" id="KW-0004">4Fe-4S</keyword>
<comment type="pathway">
    <text evidence="3">Carbohydrate metabolism; tricarboxylic acid cycle.</text>
</comment>
<dbReference type="InterPro" id="IPR025192">
    <property type="entry name" value="Succ_DH/fum_Rdtase_N"/>
</dbReference>